<dbReference type="InterPro" id="IPR016187">
    <property type="entry name" value="CTDL_fold"/>
</dbReference>
<dbReference type="SUPFAM" id="SSF56436">
    <property type="entry name" value="C-type lectin-like"/>
    <property type="match status" value="1"/>
</dbReference>
<reference evidence="3" key="2">
    <citation type="submission" date="2025-08" db="UniProtKB">
        <authorList>
            <consortium name="Ensembl"/>
        </authorList>
    </citation>
    <scope>IDENTIFICATION</scope>
</reference>
<organism evidence="3 4">
    <name type="scientific">Lates calcarifer</name>
    <name type="common">Barramundi</name>
    <name type="synonym">Holocentrus calcarifer</name>
    <dbReference type="NCBI Taxonomy" id="8187"/>
    <lineage>
        <taxon>Eukaryota</taxon>
        <taxon>Metazoa</taxon>
        <taxon>Chordata</taxon>
        <taxon>Craniata</taxon>
        <taxon>Vertebrata</taxon>
        <taxon>Euteleostomi</taxon>
        <taxon>Actinopterygii</taxon>
        <taxon>Neopterygii</taxon>
        <taxon>Teleostei</taxon>
        <taxon>Neoteleostei</taxon>
        <taxon>Acanthomorphata</taxon>
        <taxon>Carangaria</taxon>
        <taxon>Carangaria incertae sedis</taxon>
        <taxon>Centropomidae</taxon>
        <taxon>Lates</taxon>
    </lineage>
</organism>
<reference evidence="3" key="3">
    <citation type="submission" date="2025-09" db="UniProtKB">
        <authorList>
            <consortium name="Ensembl"/>
        </authorList>
    </citation>
    <scope>IDENTIFICATION</scope>
</reference>
<dbReference type="PROSITE" id="PS50041">
    <property type="entry name" value="C_TYPE_LECTIN_2"/>
    <property type="match status" value="1"/>
</dbReference>
<dbReference type="PRINTS" id="PR01504">
    <property type="entry name" value="PNCREATITSAP"/>
</dbReference>
<dbReference type="PANTHER" id="PTHR22803">
    <property type="entry name" value="MANNOSE, PHOSPHOLIPASE, LECTIN RECEPTOR RELATED"/>
    <property type="match status" value="1"/>
</dbReference>
<feature type="domain" description="C-type lectin" evidence="2">
    <location>
        <begin position="60"/>
        <end position="179"/>
    </location>
</feature>
<evidence type="ECO:0000313" key="4">
    <source>
        <dbReference type="Proteomes" id="UP000314980"/>
    </source>
</evidence>
<dbReference type="InParanoid" id="A0A4W6CEA1"/>
<dbReference type="InterPro" id="IPR016186">
    <property type="entry name" value="C-type_lectin-like/link_sf"/>
</dbReference>
<dbReference type="Proteomes" id="UP000314980">
    <property type="component" value="Unassembled WGS sequence"/>
</dbReference>
<evidence type="ECO:0000313" key="3">
    <source>
        <dbReference type="Ensembl" id="ENSLCAP00010008936.1"/>
    </source>
</evidence>
<dbReference type="InterPro" id="IPR001304">
    <property type="entry name" value="C-type_lectin-like"/>
</dbReference>
<keyword evidence="4" id="KW-1185">Reference proteome</keyword>
<reference evidence="4" key="1">
    <citation type="submission" date="2015-09" db="EMBL/GenBank/DDBJ databases">
        <authorList>
            <person name="Sai Rama Sridatta P."/>
        </authorList>
    </citation>
    <scope>NUCLEOTIDE SEQUENCE [LARGE SCALE GENOMIC DNA]</scope>
</reference>
<dbReference type="FunCoup" id="A0A4W6CEA1">
    <property type="interactions" value="813"/>
</dbReference>
<evidence type="ECO:0000259" key="2">
    <source>
        <dbReference type="PROSITE" id="PS50041"/>
    </source>
</evidence>
<evidence type="ECO:0000256" key="1">
    <source>
        <dbReference type="SAM" id="MobiDB-lite"/>
    </source>
</evidence>
<dbReference type="AlphaFoldDB" id="A0A4W6CEA1"/>
<name>A0A4W6CEA1_LATCA</name>
<sequence length="239" mass="27140">MALTRAAVVPEAEPVDKTEPSVQEVVPEAEPGNRTEPSVQEGESHSMETYTVCPSGWTGFSGRCFLYVPTPLSWANAERNCQNRGGNLASVHSFNEHHVIQSMIWRLTHTYPLTWLGGYDATQEGTWFWSDGTPFRFNFWSPGNPNNYRGGQHCLQMNYGDHKKFDDDFCSYSRPFICARKRWCETGELSLRGQLTDSSLSRYQFEFNLAGGGVRLLCKASTVNPQTQESTEERHRRRG</sequence>
<accession>A0A4W6CEA1</accession>
<proteinExistence type="predicted"/>
<dbReference type="Pfam" id="PF00059">
    <property type="entry name" value="Lectin_C"/>
    <property type="match status" value="1"/>
</dbReference>
<dbReference type="SMART" id="SM00034">
    <property type="entry name" value="CLECT"/>
    <property type="match status" value="1"/>
</dbReference>
<dbReference type="Gene3D" id="3.10.100.10">
    <property type="entry name" value="Mannose-Binding Protein A, subunit A"/>
    <property type="match status" value="1"/>
</dbReference>
<dbReference type="GeneTree" id="ENSGT00940000164599"/>
<dbReference type="InterPro" id="IPR050111">
    <property type="entry name" value="C-type_lectin/snaclec_domain"/>
</dbReference>
<protein>
    <recommendedName>
        <fullName evidence="2">C-type lectin domain-containing protein</fullName>
    </recommendedName>
</protein>
<dbReference type="CDD" id="cd00037">
    <property type="entry name" value="CLECT"/>
    <property type="match status" value="1"/>
</dbReference>
<dbReference type="Ensembl" id="ENSLCAT00010009142.1">
    <property type="protein sequence ID" value="ENSLCAP00010008936.1"/>
    <property type="gene ID" value="ENSLCAG00010004292.1"/>
</dbReference>
<feature type="region of interest" description="Disordered" evidence="1">
    <location>
        <begin position="1"/>
        <end position="46"/>
    </location>
</feature>